<dbReference type="Gene3D" id="3.40.50.12500">
    <property type="match status" value="1"/>
</dbReference>
<gene>
    <name evidence="2" type="ORF">A8C75_17840</name>
</gene>
<reference evidence="3" key="1">
    <citation type="submission" date="2016-05" db="EMBL/GenBank/DDBJ databases">
        <authorList>
            <person name="Baek K."/>
            <person name="Yang S.-J."/>
        </authorList>
    </citation>
    <scope>NUCLEOTIDE SEQUENCE [LARGE SCALE GENOMIC DNA]</scope>
    <source>
        <strain evidence="3">ST58-10</strain>
    </source>
</reference>
<protein>
    <submittedName>
        <fullName evidence="2">Asp/Glu/hydantoin racemase</fullName>
    </submittedName>
</protein>
<accession>A0A1A9F2D1</accession>
<evidence type="ECO:0000256" key="1">
    <source>
        <dbReference type="ARBA" id="ARBA00038414"/>
    </source>
</evidence>
<reference evidence="2 3" key="2">
    <citation type="journal article" date="2018" name="Int. J. Syst. Evol. Microbiol.">
        <title>Marinobacterium aestuarii sp. nov., a benzene-degrading marine bacterium isolated from estuary sediment.</title>
        <authorList>
            <person name="Bae S.S."/>
            <person name="Jung J."/>
            <person name="Chung D."/>
            <person name="Baek K."/>
        </authorList>
    </citation>
    <scope>NUCLEOTIDE SEQUENCE [LARGE SCALE GENOMIC DNA]</scope>
    <source>
        <strain evidence="2 3">ST58-10</strain>
    </source>
</reference>
<name>A0A1A9F2D1_9GAMM</name>
<comment type="similarity">
    <text evidence="1">Belongs to the HyuE racemase family.</text>
</comment>
<sequence length="248" mass="26140">MKILLLNPNTSEVLTTQLTEVATRYAAVGTEIVPATGAFGVPYIANRAEAVIGASAALEILAQQHDQVDGAILAAFGDPGLGAARELFDIPIVGLAEAGMLTACMLGKKFAIVTFSTALGAWYQECVEWNQLQDRCCAIRMLDQPFNSIGAVRDEKEDLLAELALAAVRENGADVIVLAGAPLSGLADRIRHRVPVPMIDCCAAAIKQIEALVSLNLKAPETGTYCRPGAKDTTGLSAALAARIEHRS</sequence>
<dbReference type="PANTHER" id="PTHR28047:SF5">
    <property type="entry name" value="PROTEIN DCG1"/>
    <property type="match status" value="1"/>
</dbReference>
<dbReference type="InterPro" id="IPR015942">
    <property type="entry name" value="Asp/Glu/hydantoin_racemase"/>
</dbReference>
<dbReference type="Pfam" id="PF01177">
    <property type="entry name" value="Asp_Glu_race"/>
    <property type="match status" value="1"/>
</dbReference>
<dbReference type="InterPro" id="IPR052186">
    <property type="entry name" value="Hydantoin_racemase-like"/>
</dbReference>
<dbReference type="STRING" id="1821621.A8C75_17840"/>
<dbReference type="OrthoDB" id="9791723at2"/>
<keyword evidence="3" id="KW-1185">Reference proteome</keyword>
<dbReference type="InterPro" id="IPR053714">
    <property type="entry name" value="Iso_Racemase_Enz_sf"/>
</dbReference>
<dbReference type="Proteomes" id="UP000078070">
    <property type="component" value="Chromosome"/>
</dbReference>
<dbReference type="AlphaFoldDB" id="A0A1A9F2D1"/>
<proteinExistence type="inferred from homology"/>
<dbReference type="PANTHER" id="PTHR28047">
    <property type="entry name" value="PROTEIN DCG1"/>
    <property type="match status" value="1"/>
</dbReference>
<dbReference type="EMBL" id="CP015839">
    <property type="protein sequence ID" value="ANG64150.1"/>
    <property type="molecule type" value="Genomic_DNA"/>
</dbReference>
<dbReference type="GO" id="GO:0047661">
    <property type="term" value="F:amino-acid racemase activity"/>
    <property type="evidence" value="ECO:0007669"/>
    <property type="project" value="InterPro"/>
</dbReference>
<evidence type="ECO:0000313" key="3">
    <source>
        <dbReference type="Proteomes" id="UP000078070"/>
    </source>
</evidence>
<organism evidence="2 3">
    <name type="scientific">Marinobacterium aestuarii</name>
    <dbReference type="NCBI Taxonomy" id="1821621"/>
    <lineage>
        <taxon>Bacteria</taxon>
        <taxon>Pseudomonadati</taxon>
        <taxon>Pseudomonadota</taxon>
        <taxon>Gammaproteobacteria</taxon>
        <taxon>Oceanospirillales</taxon>
        <taxon>Oceanospirillaceae</taxon>
        <taxon>Marinobacterium</taxon>
    </lineage>
</organism>
<dbReference type="RefSeq" id="WP_067385500.1">
    <property type="nucleotide sequence ID" value="NZ_CP015839.1"/>
</dbReference>
<evidence type="ECO:0000313" key="2">
    <source>
        <dbReference type="EMBL" id="ANG64150.1"/>
    </source>
</evidence>
<dbReference type="KEGG" id="mars:A8C75_17840"/>